<dbReference type="FunFam" id="3.30.428.10:FF:000005">
    <property type="entry name" value="Histidine triad nucleotide-binding protein 1"/>
    <property type="match status" value="1"/>
</dbReference>
<sequence>MSDTIFGKIIRREIPATIVYEDDLVLAFKDINPQAPTHILLIPKKPLPQLDAATEEDQDLLGYLLLSAKTIAAQVGLKNGYRVVINNGDDGGQTVYHLHLHILGDRPLKWPPG</sequence>
<dbReference type="KEGG" id="cyc:PCC7424_0390"/>
<evidence type="ECO:0000313" key="6">
    <source>
        <dbReference type="Proteomes" id="UP000002384"/>
    </source>
</evidence>
<dbReference type="Pfam" id="PF01230">
    <property type="entry name" value="HIT"/>
    <property type="match status" value="1"/>
</dbReference>
<name>B7KC34_GLOC7</name>
<gene>
    <name evidence="5" type="ordered locus">PCC7424_0390</name>
</gene>
<evidence type="ECO:0000313" key="5">
    <source>
        <dbReference type="EMBL" id="ACK68857.1"/>
    </source>
</evidence>
<keyword evidence="6" id="KW-1185">Reference proteome</keyword>
<proteinExistence type="predicted"/>
<dbReference type="PROSITE" id="PS51084">
    <property type="entry name" value="HIT_2"/>
    <property type="match status" value="1"/>
</dbReference>
<dbReference type="PROSITE" id="PS00892">
    <property type="entry name" value="HIT_1"/>
    <property type="match status" value="1"/>
</dbReference>
<dbReference type="InterPro" id="IPR019808">
    <property type="entry name" value="Histidine_triad_CS"/>
</dbReference>
<dbReference type="InterPro" id="IPR001310">
    <property type="entry name" value="Histidine_triad_HIT"/>
</dbReference>
<accession>B7KC34</accession>
<feature type="domain" description="HIT" evidence="4">
    <location>
        <begin position="5"/>
        <end position="113"/>
    </location>
</feature>
<dbReference type="HOGENOM" id="CLU_056776_8_1_3"/>
<dbReference type="eggNOG" id="COG0537">
    <property type="taxonomic scope" value="Bacteria"/>
</dbReference>
<evidence type="ECO:0000256" key="3">
    <source>
        <dbReference type="PROSITE-ProRule" id="PRU00464"/>
    </source>
</evidence>
<feature type="active site" description="Tele-AMP-histidine intermediate" evidence="1">
    <location>
        <position position="99"/>
    </location>
</feature>
<dbReference type="RefSeq" id="WP_012597807.1">
    <property type="nucleotide sequence ID" value="NC_011729.1"/>
</dbReference>
<evidence type="ECO:0000256" key="1">
    <source>
        <dbReference type="PIRSR" id="PIRSR601310-1"/>
    </source>
</evidence>
<dbReference type="AlphaFoldDB" id="B7KC34"/>
<reference evidence="6" key="1">
    <citation type="journal article" date="2011" name="MBio">
        <title>Novel metabolic attributes of the genus Cyanothece, comprising a group of unicellular nitrogen-fixing Cyanobacteria.</title>
        <authorList>
            <person name="Bandyopadhyay A."/>
            <person name="Elvitigala T."/>
            <person name="Welsh E."/>
            <person name="Stockel J."/>
            <person name="Liberton M."/>
            <person name="Min H."/>
            <person name="Sherman L.A."/>
            <person name="Pakrasi H.B."/>
        </authorList>
    </citation>
    <scope>NUCLEOTIDE SEQUENCE [LARGE SCALE GENOMIC DNA]</scope>
    <source>
        <strain evidence="6">PCC 7424</strain>
    </source>
</reference>
<dbReference type="InterPro" id="IPR011146">
    <property type="entry name" value="HIT-like"/>
</dbReference>
<dbReference type="EMBL" id="CP001291">
    <property type="protein sequence ID" value="ACK68857.1"/>
    <property type="molecule type" value="Genomic_DNA"/>
</dbReference>
<dbReference type="STRING" id="65393.PCC7424_0390"/>
<evidence type="ECO:0000259" key="4">
    <source>
        <dbReference type="PROSITE" id="PS51084"/>
    </source>
</evidence>
<dbReference type="PANTHER" id="PTHR23089">
    <property type="entry name" value="HISTIDINE TRIAD HIT PROTEIN"/>
    <property type="match status" value="1"/>
</dbReference>
<evidence type="ECO:0000256" key="2">
    <source>
        <dbReference type="PIRSR" id="PIRSR601310-3"/>
    </source>
</evidence>
<dbReference type="InterPro" id="IPR036265">
    <property type="entry name" value="HIT-like_sf"/>
</dbReference>
<dbReference type="PRINTS" id="PR00332">
    <property type="entry name" value="HISTRIAD"/>
</dbReference>
<protein>
    <submittedName>
        <fullName evidence="5">Histidine triad (HIT) protein</fullName>
    </submittedName>
</protein>
<dbReference type="GO" id="GO:0003824">
    <property type="term" value="F:catalytic activity"/>
    <property type="evidence" value="ECO:0007669"/>
    <property type="project" value="InterPro"/>
</dbReference>
<organism evidence="5 6">
    <name type="scientific">Gloeothece citriformis (strain PCC 7424)</name>
    <name type="common">Cyanothece sp. (strain PCC 7424)</name>
    <dbReference type="NCBI Taxonomy" id="65393"/>
    <lineage>
        <taxon>Bacteria</taxon>
        <taxon>Bacillati</taxon>
        <taxon>Cyanobacteriota</taxon>
        <taxon>Cyanophyceae</taxon>
        <taxon>Oscillatoriophycideae</taxon>
        <taxon>Chroococcales</taxon>
        <taxon>Aphanothecaceae</taxon>
        <taxon>Gloeothece</taxon>
        <taxon>Gloeothece citriformis</taxon>
    </lineage>
</organism>
<dbReference type="CDD" id="cd01276">
    <property type="entry name" value="PKCI_related"/>
    <property type="match status" value="1"/>
</dbReference>
<dbReference type="OrthoDB" id="9784774at2"/>
<dbReference type="Gene3D" id="3.30.428.10">
    <property type="entry name" value="HIT-like"/>
    <property type="match status" value="1"/>
</dbReference>
<dbReference type="Proteomes" id="UP000002384">
    <property type="component" value="Chromosome"/>
</dbReference>
<dbReference type="SUPFAM" id="SSF54197">
    <property type="entry name" value="HIT-like"/>
    <property type="match status" value="1"/>
</dbReference>
<feature type="short sequence motif" description="Histidine triad motif" evidence="2 3">
    <location>
        <begin position="97"/>
        <end position="101"/>
    </location>
</feature>